<comment type="caution">
    <text evidence="1">The sequence shown here is derived from an EMBL/GenBank/DDBJ whole genome shotgun (WGS) entry which is preliminary data.</text>
</comment>
<accession>A0A5C6ZH69</accession>
<evidence type="ECO:0000313" key="1">
    <source>
        <dbReference type="EMBL" id="TXD89491.1"/>
    </source>
</evidence>
<dbReference type="EMBL" id="VORO01000007">
    <property type="protein sequence ID" value="TXD89491.1"/>
    <property type="molecule type" value="Genomic_DNA"/>
</dbReference>
<dbReference type="RefSeq" id="WP_147086244.1">
    <property type="nucleotide sequence ID" value="NZ_VORM01000006.1"/>
</dbReference>
<proteinExistence type="predicted"/>
<dbReference type="OrthoDB" id="1179783at2"/>
<sequence length="106" mass="11889">MSTYLKNSISFFFLTTFLLLKVANLHEVSHITSDKDTEHCEQCAFIAQAGQTTPLNVATPQESISFVNPFDFAEHSNAYTLYVAPQQKVLHSDYFHNKPPPNPSLG</sequence>
<dbReference type="AlphaFoldDB" id="A0A5C6ZH69"/>
<gene>
    <name evidence="1" type="ORF">ESY86_08920</name>
</gene>
<organism evidence="1 2">
    <name type="scientific">Subsaximicrobium wynnwilliamsii</name>
    <dbReference type="NCBI Taxonomy" id="291179"/>
    <lineage>
        <taxon>Bacteria</taxon>
        <taxon>Pseudomonadati</taxon>
        <taxon>Bacteroidota</taxon>
        <taxon>Flavobacteriia</taxon>
        <taxon>Flavobacteriales</taxon>
        <taxon>Flavobacteriaceae</taxon>
        <taxon>Subsaximicrobium</taxon>
    </lineage>
</organism>
<dbReference type="Proteomes" id="UP000321578">
    <property type="component" value="Unassembled WGS sequence"/>
</dbReference>
<name>A0A5C6ZH69_9FLAO</name>
<evidence type="ECO:0000313" key="2">
    <source>
        <dbReference type="Proteomes" id="UP000321578"/>
    </source>
</evidence>
<keyword evidence="2" id="KW-1185">Reference proteome</keyword>
<reference evidence="1 2" key="1">
    <citation type="submission" date="2019-08" db="EMBL/GenBank/DDBJ databases">
        <title>Genomes of Subsaximicrobium wynnwilliamsii strains.</title>
        <authorList>
            <person name="Bowman J.P."/>
        </authorList>
    </citation>
    <scope>NUCLEOTIDE SEQUENCE [LARGE SCALE GENOMIC DNA]</scope>
    <source>
        <strain evidence="1 2">2-80-2</strain>
    </source>
</reference>
<protein>
    <submittedName>
        <fullName evidence="1">Uncharacterized protein</fullName>
    </submittedName>
</protein>